<evidence type="ECO:0000256" key="7">
    <source>
        <dbReference type="ARBA" id="ARBA00023136"/>
    </source>
</evidence>
<feature type="transmembrane region" description="Helical" evidence="8">
    <location>
        <begin position="31"/>
        <end position="53"/>
    </location>
</feature>
<evidence type="ECO:0000256" key="2">
    <source>
        <dbReference type="ARBA" id="ARBA00009773"/>
    </source>
</evidence>
<keyword evidence="5 8" id="KW-0812">Transmembrane</keyword>
<evidence type="ECO:0000256" key="6">
    <source>
        <dbReference type="ARBA" id="ARBA00022989"/>
    </source>
</evidence>
<sequence length="372" mass="40629">MFADRVIGNSPNVLGIIWGYIKQFVDIISPVIYAFAIAYLLYYPVLFIERWVVKGLDAALPKRDKEKSKGWVRLLSVAAVFLIVIGMIAMLINFILPPLFENINILINSIPKFEAQFNAWMTEIADTLGTLNMDRISEIIPPDVFNYIKNFLLSGGQLILSSIGNFIASFSSFVIDFIVTVIVTFYFLKDKERLFAGVSKVGTIICTPKVKTQIIDFIKTLDDVVGKYLLGTILDSAIVGAVSVGLMLMIKHPFAILIGVAAGITNVIPYVGPIVGSGLAFVLGSFTSLGMGVTGAVLLLLYQQIDGNIVQPKIVGDQVGLLPVWILISVLIGGSYFGGVGMIASVPIAALIKVYLDRMYEHKIKGEKKVAR</sequence>
<name>A0AA42DLK6_9FIRM</name>
<protein>
    <submittedName>
        <fullName evidence="9">AI-2E family transporter</fullName>
    </submittedName>
</protein>
<dbReference type="GO" id="GO:0005886">
    <property type="term" value="C:plasma membrane"/>
    <property type="evidence" value="ECO:0007669"/>
    <property type="project" value="UniProtKB-SubCell"/>
</dbReference>
<dbReference type="EMBL" id="JAQIFT010000028">
    <property type="protein sequence ID" value="MDA3731123.1"/>
    <property type="molecule type" value="Genomic_DNA"/>
</dbReference>
<comment type="caution">
    <text evidence="9">The sequence shown here is derived from an EMBL/GenBank/DDBJ whole genome shotgun (WGS) entry which is preliminary data.</text>
</comment>
<keyword evidence="4" id="KW-1003">Cell membrane</keyword>
<dbReference type="PANTHER" id="PTHR21716:SF53">
    <property type="entry name" value="PERMEASE PERM-RELATED"/>
    <property type="match status" value="1"/>
</dbReference>
<comment type="subcellular location">
    <subcellularLocation>
        <location evidence="1">Cell membrane</location>
        <topology evidence="1">Multi-pass membrane protein</topology>
    </subcellularLocation>
</comment>
<evidence type="ECO:0000256" key="5">
    <source>
        <dbReference type="ARBA" id="ARBA00022692"/>
    </source>
</evidence>
<dbReference type="PANTHER" id="PTHR21716">
    <property type="entry name" value="TRANSMEMBRANE PROTEIN"/>
    <property type="match status" value="1"/>
</dbReference>
<keyword evidence="3" id="KW-0813">Transport</keyword>
<evidence type="ECO:0000256" key="1">
    <source>
        <dbReference type="ARBA" id="ARBA00004651"/>
    </source>
</evidence>
<feature type="transmembrane region" description="Helical" evidence="8">
    <location>
        <begin position="228"/>
        <end position="248"/>
    </location>
</feature>
<dbReference type="InterPro" id="IPR002549">
    <property type="entry name" value="AI-2E-like"/>
</dbReference>
<feature type="transmembrane region" description="Helical" evidence="8">
    <location>
        <begin position="74"/>
        <end position="96"/>
    </location>
</feature>
<organism evidence="9 10">
    <name type="scientific">Holtiella tumoricola</name>
    <dbReference type="NCBI Taxonomy" id="3018743"/>
    <lineage>
        <taxon>Bacteria</taxon>
        <taxon>Bacillati</taxon>
        <taxon>Bacillota</taxon>
        <taxon>Clostridia</taxon>
        <taxon>Lachnospirales</taxon>
        <taxon>Cellulosilyticaceae</taxon>
        <taxon>Holtiella</taxon>
    </lineage>
</organism>
<feature type="transmembrane region" description="Helical" evidence="8">
    <location>
        <begin position="166"/>
        <end position="188"/>
    </location>
</feature>
<evidence type="ECO:0000313" key="10">
    <source>
        <dbReference type="Proteomes" id="UP001169242"/>
    </source>
</evidence>
<keyword evidence="10" id="KW-1185">Reference proteome</keyword>
<accession>A0AA42DLK6</accession>
<evidence type="ECO:0000256" key="4">
    <source>
        <dbReference type="ARBA" id="ARBA00022475"/>
    </source>
</evidence>
<dbReference type="Pfam" id="PF01594">
    <property type="entry name" value="AI-2E_transport"/>
    <property type="match status" value="1"/>
</dbReference>
<dbReference type="Proteomes" id="UP001169242">
    <property type="component" value="Unassembled WGS sequence"/>
</dbReference>
<evidence type="ECO:0000313" key="9">
    <source>
        <dbReference type="EMBL" id="MDA3731123.1"/>
    </source>
</evidence>
<feature type="transmembrane region" description="Helical" evidence="8">
    <location>
        <begin position="322"/>
        <end position="355"/>
    </location>
</feature>
<proteinExistence type="inferred from homology"/>
<evidence type="ECO:0000256" key="3">
    <source>
        <dbReference type="ARBA" id="ARBA00022448"/>
    </source>
</evidence>
<reference evidence="9" key="1">
    <citation type="journal article" date="2023" name="Int. J. Syst. Evol. Microbiol.">
        <title>&lt;i&gt;Holtiella tumoricola&lt;/i&gt; gen. nov. sp. nov., isolated from a human clinical sample.</title>
        <authorList>
            <person name="Allen-Vercoe E."/>
            <person name="Daigneault M.C."/>
            <person name="Vancuren S.J."/>
            <person name="Cochrane K."/>
            <person name="O'Neal L.L."/>
            <person name="Sankaranarayanan K."/>
            <person name="Lawson P.A."/>
        </authorList>
    </citation>
    <scope>NUCLEOTIDE SEQUENCE</scope>
    <source>
        <strain evidence="9">CC70A</strain>
    </source>
</reference>
<feature type="transmembrane region" description="Helical" evidence="8">
    <location>
        <begin position="279"/>
        <end position="302"/>
    </location>
</feature>
<keyword evidence="7 8" id="KW-0472">Membrane</keyword>
<evidence type="ECO:0000256" key="8">
    <source>
        <dbReference type="SAM" id="Phobius"/>
    </source>
</evidence>
<keyword evidence="6 8" id="KW-1133">Transmembrane helix</keyword>
<comment type="similarity">
    <text evidence="2">Belongs to the autoinducer-2 exporter (AI-2E) (TC 2.A.86) family.</text>
</comment>
<feature type="transmembrane region" description="Helical" evidence="8">
    <location>
        <begin position="254"/>
        <end position="272"/>
    </location>
</feature>
<dbReference type="GO" id="GO:0055085">
    <property type="term" value="P:transmembrane transport"/>
    <property type="evidence" value="ECO:0007669"/>
    <property type="project" value="TreeGrafter"/>
</dbReference>
<dbReference type="RefSeq" id="WP_271011565.1">
    <property type="nucleotide sequence ID" value="NZ_JAQIFT010000028.1"/>
</dbReference>
<dbReference type="AlphaFoldDB" id="A0AA42DLK6"/>
<gene>
    <name evidence="9" type="ORF">PBV87_06430</name>
</gene>